<proteinExistence type="predicted"/>
<sequence>MTPVLLVTGLLLGLASVTASQWVFAAESWGQARQSTWADAPDYSGGYEMPRSEFDRGAHDPRMYGDDPDSSARGRYPDAASTPEVWGAPDDRAGYGGWRESSPGPSPWGAGAGSAAPQPEYRFRGDPQPWSGRWDGQEEAPGYGFRPLTGREAEQRVQTPGWRPLEPGRDDRGGRTRAPAGLMDALTPPPRTFGFEPTPWP</sequence>
<feature type="compositionally biased region" description="Low complexity" evidence="1">
    <location>
        <begin position="101"/>
        <end position="117"/>
    </location>
</feature>
<evidence type="ECO:0000313" key="4">
    <source>
        <dbReference type="Proteomes" id="UP000274556"/>
    </source>
</evidence>
<dbReference type="RefSeq" id="WP_120798357.1">
    <property type="nucleotide sequence ID" value="NZ_RBXL01000001.1"/>
</dbReference>
<reference evidence="3 4" key="1">
    <citation type="submission" date="2018-10" db="EMBL/GenBank/DDBJ databases">
        <title>Genomic Encyclopedia of Archaeal and Bacterial Type Strains, Phase II (KMG-II): from individual species to whole genera.</title>
        <authorList>
            <person name="Goeker M."/>
        </authorList>
    </citation>
    <scope>NUCLEOTIDE SEQUENCE [LARGE SCALE GENOMIC DNA]</scope>
    <source>
        <strain evidence="3 4">DSM 235</strain>
    </source>
</reference>
<organism evidence="3 4">
    <name type="scientific">Thiocapsa rosea</name>
    <dbReference type="NCBI Taxonomy" id="69360"/>
    <lineage>
        <taxon>Bacteria</taxon>
        <taxon>Pseudomonadati</taxon>
        <taxon>Pseudomonadota</taxon>
        <taxon>Gammaproteobacteria</taxon>
        <taxon>Chromatiales</taxon>
        <taxon>Chromatiaceae</taxon>
        <taxon>Thiocapsa</taxon>
    </lineage>
</organism>
<feature type="signal peptide" evidence="2">
    <location>
        <begin position="1"/>
        <end position="25"/>
    </location>
</feature>
<comment type="caution">
    <text evidence="3">The sequence shown here is derived from an EMBL/GenBank/DDBJ whole genome shotgun (WGS) entry which is preliminary data.</text>
</comment>
<name>A0A495VEE6_9GAMM</name>
<dbReference type="AlphaFoldDB" id="A0A495VEE6"/>
<evidence type="ECO:0000256" key="1">
    <source>
        <dbReference type="SAM" id="MobiDB-lite"/>
    </source>
</evidence>
<feature type="chain" id="PRO_5019802006" evidence="2">
    <location>
        <begin position="26"/>
        <end position="201"/>
    </location>
</feature>
<keyword evidence="4" id="KW-1185">Reference proteome</keyword>
<dbReference type="EMBL" id="RBXL01000001">
    <property type="protein sequence ID" value="RKT46198.1"/>
    <property type="molecule type" value="Genomic_DNA"/>
</dbReference>
<accession>A0A495VEE6</accession>
<keyword evidence="2" id="KW-0732">Signal</keyword>
<evidence type="ECO:0000256" key="2">
    <source>
        <dbReference type="SAM" id="SignalP"/>
    </source>
</evidence>
<evidence type="ECO:0000313" key="3">
    <source>
        <dbReference type="EMBL" id="RKT46198.1"/>
    </source>
</evidence>
<feature type="region of interest" description="Disordered" evidence="1">
    <location>
        <begin position="42"/>
        <end position="201"/>
    </location>
</feature>
<protein>
    <submittedName>
        <fullName evidence="3">Uncharacterized protein</fullName>
    </submittedName>
</protein>
<gene>
    <name evidence="3" type="ORF">BDD21_3699</name>
</gene>
<dbReference type="Proteomes" id="UP000274556">
    <property type="component" value="Unassembled WGS sequence"/>
</dbReference>
<dbReference type="OrthoDB" id="5771432at2"/>
<feature type="compositionally biased region" description="Basic and acidic residues" evidence="1">
    <location>
        <begin position="50"/>
        <end position="76"/>
    </location>
</feature>